<keyword evidence="6" id="KW-1185">Reference proteome</keyword>
<evidence type="ECO:0000256" key="1">
    <source>
        <dbReference type="ARBA" id="ARBA00022603"/>
    </source>
</evidence>
<comment type="function">
    <text evidence="4">Catalyzes the methylation of 5-hydroxyuridine (ho5U) to form 5-methoxyuridine (mo5U) at position 34 in tRNAs.</text>
</comment>
<dbReference type="CDD" id="cd02440">
    <property type="entry name" value="AdoMet_MTases"/>
    <property type="match status" value="1"/>
</dbReference>
<dbReference type="Pfam" id="PF01596">
    <property type="entry name" value="Methyltransf_3"/>
    <property type="match status" value="1"/>
</dbReference>
<reference evidence="5 6" key="2">
    <citation type="journal article" date="2013" name="PLoS ONE">
        <title>INDIGO - INtegrated Data Warehouse of MIcrobial GenOmes with Examples from the Red Sea Extremophiles.</title>
        <authorList>
            <person name="Alam I."/>
            <person name="Antunes A."/>
            <person name="Kamau A.A."/>
            <person name="Ba Alawi W."/>
            <person name="Kalkatawi M."/>
            <person name="Stingl U."/>
            <person name="Bajic V.B."/>
        </authorList>
    </citation>
    <scope>NUCLEOTIDE SEQUENCE [LARGE SCALE GENOMIC DNA]</scope>
    <source>
        <strain evidence="5 6">SSD-17B</strain>
    </source>
</reference>
<keyword evidence="3 4" id="KW-0949">S-adenosyl-L-methionine</keyword>
<name>U2DZV6_9MOLU</name>
<comment type="catalytic activity">
    <reaction evidence="4">
        <text>5-hydroxyuridine(34) in tRNA + S-adenosyl-L-methionine = 5-methoxyuridine(34) in tRNA + S-adenosyl-L-homocysteine + H(+)</text>
        <dbReference type="Rhea" id="RHEA:60524"/>
        <dbReference type="Rhea" id="RHEA-COMP:13381"/>
        <dbReference type="Rhea" id="RHEA-COMP:15591"/>
        <dbReference type="ChEBI" id="CHEBI:15378"/>
        <dbReference type="ChEBI" id="CHEBI:57856"/>
        <dbReference type="ChEBI" id="CHEBI:59789"/>
        <dbReference type="ChEBI" id="CHEBI:136877"/>
        <dbReference type="ChEBI" id="CHEBI:143860"/>
    </reaction>
</comment>
<keyword evidence="2 4" id="KW-0808">Transferase</keyword>
<dbReference type="AlphaFoldDB" id="U2DZV6"/>
<comment type="caution">
    <text evidence="5">The sequence shown here is derived from an EMBL/GenBank/DDBJ whole genome shotgun (WGS) entry which is preliminary data.</text>
</comment>
<dbReference type="RefSeq" id="WP_008826178.1">
    <property type="nucleotide sequence ID" value="NZ_AFNU02000001.1"/>
</dbReference>
<sequence length="209" mass="24351">MNESTAYFNSLNKLNLCEYIKFMEQYAKENDVPIIEREGLSYILHLLKLYKPRHILEIGTAIGYSSINFALLDSGIHITTIERDAKMYEEASKNVENMNLHNQIDILYEDALNINLERFNDLYDVIFIDAAKAQYQKFFEKYTPLLKKGGIVISDNLLFHGLIFEDIEGRNLKGLTKKIRRYNEWLQLNNDYDTHFTPIGDGIAISIKK</sequence>
<evidence type="ECO:0000313" key="5">
    <source>
        <dbReference type="EMBL" id="ERJ13717.1"/>
    </source>
</evidence>
<feature type="binding site" evidence="4">
    <location>
        <position position="129"/>
    </location>
    <ligand>
        <name>S-adenosyl-L-methionine</name>
        <dbReference type="ChEBI" id="CHEBI:59789"/>
    </ligand>
</feature>
<keyword evidence="1 4" id="KW-0489">Methyltransferase</keyword>
<feature type="binding site" evidence="4">
    <location>
        <begin position="110"/>
        <end position="111"/>
    </location>
    <ligand>
        <name>S-adenosyl-L-methionine</name>
        <dbReference type="ChEBI" id="CHEBI:59789"/>
    </ligand>
</feature>
<feature type="binding site" evidence="4">
    <location>
        <position position="155"/>
    </location>
    <ligand>
        <name>Mg(2+)</name>
        <dbReference type="ChEBI" id="CHEBI:18420"/>
    </ligand>
</feature>
<feature type="binding site" evidence="4">
    <location>
        <position position="82"/>
    </location>
    <ligand>
        <name>S-adenosyl-L-methionine</name>
        <dbReference type="ChEBI" id="CHEBI:59789"/>
    </ligand>
</feature>
<reference evidence="5 6" key="1">
    <citation type="journal article" date="2011" name="J. Bacteriol.">
        <title>Genome sequence of Haloplasma contractile, an unusual contractile bacterium from a deep-sea anoxic brine lake.</title>
        <authorList>
            <person name="Antunes A."/>
            <person name="Alam I."/>
            <person name="El Dorry H."/>
            <person name="Siam R."/>
            <person name="Robertson A."/>
            <person name="Bajic V.B."/>
            <person name="Stingl U."/>
        </authorList>
    </citation>
    <scope>NUCLEOTIDE SEQUENCE [LARGE SCALE GENOMIC DNA]</scope>
    <source>
        <strain evidence="5 6">SSD-17B</strain>
    </source>
</reference>
<comment type="subunit">
    <text evidence="4">Homodimer.</text>
</comment>
<proteinExistence type="inferred from homology"/>
<dbReference type="PANTHER" id="PTHR10509">
    <property type="entry name" value="O-METHYLTRANSFERASE-RELATED"/>
    <property type="match status" value="1"/>
</dbReference>
<accession>U2DZV6</accession>
<evidence type="ECO:0000256" key="2">
    <source>
        <dbReference type="ARBA" id="ARBA00022679"/>
    </source>
</evidence>
<feature type="binding site" evidence="4">
    <location>
        <position position="35"/>
    </location>
    <ligand>
        <name>S-adenosyl-L-methionine</name>
        <dbReference type="ChEBI" id="CHEBI:59789"/>
    </ligand>
</feature>
<dbReference type="InParanoid" id="U2DZV6"/>
<dbReference type="eggNOG" id="COG4122">
    <property type="taxonomic scope" value="Bacteria"/>
</dbReference>
<dbReference type="InterPro" id="IPR002935">
    <property type="entry name" value="SAM_O-MeTrfase"/>
</dbReference>
<evidence type="ECO:0000256" key="4">
    <source>
        <dbReference type="HAMAP-Rule" id="MF_02217"/>
    </source>
</evidence>
<dbReference type="InterPro" id="IPR050362">
    <property type="entry name" value="Cation-dep_OMT"/>
</dbReference>
<dbReference type="FunCoup" id="U2DZV6">
    <property type="interactions" value="281"/>
</dbReference>
<dbReference type="GO" id="GO:0008171">
    <property type="term" value="F:O-methyltransferase activity"/>
    <property type="evidence" value="ECO:0007669"/>
    <property type="project" value="InterPro"/>
</dbReference>
<gene>
    <name evidence="5" type="primary">yrrM</name>
    <name evidence="4" type="synonym">trmR</name>
    <name evidence="5" type="ORF">HLPCO_000383</name>
</gene>
<dbReference type="GO" id="GO:0008757">
    <property type="term" value="F:S-adenosylmethionine-dependent methyltransferase activity"/>
    <property type="evidence" value="ECO:0007669"/>
    <property type="project" value="TreeGrafter"/>
</dbReference>
<dbReference type="Proteomes" id="UP000005707">
    <property type="component" value="Unassembled WGS sequence"/>
</dbReference>
<dbReference type="Gene3D" id="3.40.50.150">
    <property type="entry name" value="Vaccinia Virus protein VP39"/>
    <property type="match status" value="1"/>
</dbReference>
<evidence type="ECO:0000313" key="6">
    <source>
        <dbReference type="Proteomes" id="UP000005707"/>
    </source>
</evidence>
<dbReference type="HAMAP" id="MF_02217">
    <property type="entry name" value="TrmR_methyltr"/>
    <property type="match status" value="1"/>
</dbReference>
<evidence type="ECO:0000256" key="3">
    <source>
        <dbReference type="ARBA" id="ARBA00022691"/>
    </source>
</evidence>
<keyword evidence="4" id="KW-0460">Magnesium</keyword>
<dbReference type="STRING" id="1033810.HLPCO_000383"/>
<protein>
    <recommendedName>
        <fullName evidence="4">tRNA 5-hydroxyuridine methyltransferase</fullName>
        <ecNumber evidence="4">2.1.1.-</ecNumber>
    </recommendedName>
    <alternativeName>
        <fullName evidence="4">ho5U methyltransferase</fullName>
    </alternativeName>
</protein>
<dbReference type="GO" id="GO:0000287">
    <property type="term" value="F:magnesium ion binding"/>
    <property type="evidence" value="ECO:0007669"/>
    <property type="project" value="UniProtKB-UniRule"/>
</dbReference>
<dbReference type="SUPFAM" id="SSF53335">
    <property type="entry name" value="S-adenosyl-L-methionine-dependent methyltransferases"/>
    <property type="match status" value="1"/>
</dbReference>
<dbReference type="OrthoDB" id="9799672at2"/>
<dbReference type="PROSITE" id="PS51682">
    <property type="entry name" value="SAM_OMT_I"/>
    <property type="match status" value="1"/>
</dbReference>
<keyword evidence="4" id="KW-0819">tRNA processing</keyword>
<feature type="binding site" evidence="4">
    <location>
        <position position="65"/>
    </location>
    <ligand>
        <name>S-adenosyl-L-methionine</name>
        <dbReference type="ChEBI" id="CHEBI:59789"/>
    </ligand>
</feature>
<keyword evidence="4" id="KW-0479">Metal-binding</keyword>
<dbReference type="GO" id="GO:0030488">
    <property type="term" value="P:tRNA methylation"/>
    <property type="evidence" value="ECO:0007669"/>
    <property type="project" value="UniProtKB-UniRule"/>
</dbReference>
<feature type="binding site" evidence="4">
    <location>
        <position position="129"/>
    </location>
    <ligand>
        <name>Mg(2+)</name>
        <dbReference type="ChEBI" id="CHEBI:18420"/>
    </ligand>
</feature>
<organism evidence="5 6">
    <name type="scientific">Haloplasma contractile SSD-17B</name>
    <dbReference type="NCBI Taxonomy" id="1033810"/>
    <lineage>
        <taxon>Bacteria</taxon>
        <taxon>Bacillati</taxon>
        <taxon>Mycoplasmatota</taxon>
        <taxon>Mollicutes</taxon>
        <taxon>Haloplasmatales</taxon>
        <taxon>Haloplasmataceae</taxon>
        <taxon>Haloplasma</taxon>
    </lineage>
</organism>
<dbReference type="PANTHER" id="PTHR10509:SF14">
    <property type="entry name" value="CAFFEOYL-COA O-METHYLTRANSFERASE 3-RELATED"/>
    <property type="match status" value="1"/>
</dbReference>
<dbReference type="GO" id="GO:0016300">
    <property type="term" value="F:tRNA (uridine) methyltransferase activity"/>
    <property type="evidence" value="ECO:0007669"/>
    <property type="project" value="UniProtKB-UniRule"/>
</dbReference>
<feature type="binding site" evidence="4">
    <location>
        <position position="156"/>
    </location>
    <ligand>
        <name>Mg(2+)</name>
        <dbReference type="ChEBI" id="CHEBI:18420"/>
    </ligand>
</feature>
<dbReference type="InterPro" id="IPR043675">
    <property type="entry name" value="TrmR_methyltr"/>
</dbReference>
<comment type="similarity">
    <text evidence="4">Belongs to the class I-like SAM-binding methyltransferase superfamily. Cation-dependent O-methyltransferase family.</text>
</comment>
<dbReference type="InterPro" id="IPR029063">
    <property type="entry name" value="SAM-dependent_MTases_sf"/>
</dbReference>
<dbReference type="EC" id="2.1.1.-" evidence="4"/>
<dbReference type="EMBL" id="AFNU02000001">
    <property type="protein sequence ID" value="ERJ13717.1"/>
    <property type="molecule type" value="Genomic_DNA"/>
</dbReference>